<feature type="domain" description="Nitroreductase" evidence="3">
    <location>
        <begin position="7"/>
        <end position="69"/>
    </location>
</feature>
<dbReference type="Pfam" id="PF00881">
    <property type="entry name" value="Nitroreductase"/>
    <property type="match status" value="1"/>
</dbReference>
<comment type="caution">
    <text evidence="5">The sequence shown here is derived from an EMBL/GenBank/DDBJ whole genome shotgun (WGS) entry which is preliminary data.</text>
</comment>
<dbReference type="Pfam" id="PF14512">
    <property type="entry name" value="TM1586_NiRdase"/>
    <property type="match status" value="1"/>
</dbReference>
<dbReference type="InterPro" id="IPR029479">
    <property type="entry name" value="Nitroreductase"/>
</dbReference>
<evidence type="ECO:0000259" key="3">
    <source>
        <dbReference type="Pfam" id="PF00881"/>
    </source>
</evidence>
<proteinExistence type="inferred from homology"/>
<comment type="similarity">
    <text evidence="1">Belongs to the nitroreductase family.</text>
</comment>
<sequence length="170" mass="18966">MNVHEAIKKRWAVRNYRPNPVPEESLNKILEAARLAPSAHNKQGWKFIVVKDSSKRKKLSKASGQDFLAKAPIIIAGVALDPDYIMDSEVPAYAVNLGIAMEHIALSAVEEGLGTCWIGSFSQKEAKEVLKIPEKYKIVALMPIGFPADKSTPKFRKDLKKIACYENFIE</sequence>
<name>A0A1G2DUJ7_9BACT</name>
<evidence type="ECO:0000256" key="2">
    <source>
        <dbReference type="ARBA" id="ARBA00023002"/>
    </source>
</evidence>
<evidence type="ECO:0000313" key="6">
    <source>
        <dbReference type="Proteomes" id="UP000176752"/>
    </source>
</evidence>
<keyword evidence="2" id="KW-0560">Oxidoreductase</keyword>
<dbReference type="InterPro" id="IPR000415">
    <property type="entry name" value="Nitroreductase-like"/>
</dbReference>
<dbReference type="GO" id="GO:0016491">
    <property type="term" value="F:oxidoreductase activity"/>
    <property type="evidence" value="ECO:0007669"/>
    <property type="project" value="UniProtKB-KW"/>
</dbReference>
<dbReference type="EMBL" id="MHLV01000033">
    <property type="protein sequence ID" value="OGZ17325.1"/>
    <property type="molecule type" value="Genomic_DNA"/>
</dbReference>
<dbReference type="PANTHER" id="PTHR43673:SF10">
    <property type="entry name" value="NADH DEHYDROGENASE_NAD(P)H NITROREDUCTASE XCC3605-RELATED"/>
    <property type="match status" value="1"/>
</dbReference>
<reference evidence="5 6" key="1">
    <citation type="journal article" date="2016" name="Nat. Commun.">
        <title>Thousands of microbial genomes shed light on interconnected biogeochemical processes in an aquifer system.</title>
        <authorList>
            <person name="Anantharaman K."/>
            <person name="Brown C.T."/>
            <person name="Hug L.A."/>
            <person name="Sharon I."/>
            <person name="Castelle C.J."/>
            <person name="Probst A.J."/>
            <person name="Thomas B.C."/>
            <person name="Singh A."/>
            <person name="Wilkins M.J."/>
            <person name="Karaoz U."/>
            <person name="Brodie E.L."/>
            <person name="Williams K.H."/>
            <person name="Hubbard S.S."/>
            <person name="Banfield J.F."/>
        </authorList>
    </citation>
    <scope>NUCLEOTIDE SEQUENCE [LARGE SCALE GENOMIC DNA]</scope>
</reference>
<feature type="domain" description="Putative nitroreductase TM1586" evidence="4">
    <location>
        <begin position="91"/>
        <end position="166"/>
    </location>
</feature>
<evidence type="ECO:0000313" key="5">
    <source>
        <dbReference type="EMBL" id="OGZ17325.1"/>
    </source>
</evidence>
<accession>A0A1G2DUJ7</accession>
<evidence type="ECO:0000256" key="1">
    <source>
        <dbReference type="ARBA" id="ARBA00007118"/>
    </source>
</evidence>
<dbReference type="SUPFAM" id="SSF55469">
    <property type="entry name" value="FMN-dependent nitroreductase-like"/>
    <property type="match status" value="1"/>
</dbReference>
<dbReference type="Proteomes" id="UP000176752">
    <property type="component" value="Unassembled WGS sequence"/>
</dbReference>
<dbReference type="CDD" id="cd02139">
    <property type="entry name" value="nitroreductase"/>
    <property type="match status" value="1"/>
</dbReference>
<dbReference type="STRING" id="1801660.A2Z78_00740"/>
<dbReference type="Gene3D" id="3.40.109.10">
    <property type="entry name" value="NADH Oxidase"/>
    <property type="match status" value="1"/>
</dbReference>
<protein>
    <submittedName>
        <fullName evidence="5">Nitroreductase</fullName>
    </submittedName>
</protein>
<gene>
    <name evidence="5" type="ORF">A2Z78_00740</name>
</gene>
<evidence type="ECO:0000259" key="4">
    <source>
        <dbReference type="Pfam" id="PF14512"/>
    </source>
</evidence>
<dbReference type="AlphaFoldDB" id="A0A1G2DUJ7"/>
<dbReference type="PANTHER" id="PTHR43673">
    <property type="entry name" value="NAD(P)H NITROREDUCTASE YDGI-RELATED"/>
    <property type="match status" value="1"/>
</dbReference>
<dbReference type="InterPro" id="IPR029478">
    <property type="entry name" value="TM1586_NiRdase"/>
</dbReference>
<organism evidence="5 6">
    <name type="scientific">Candidatus Nealsonbacteria bacterium RBG_13_36_15</name>
    <dbReference type="NCBI Taxonomy" id="1801660"/>
    <lineage>
        <taxon>Bacteria</taxon>
        <taxon>Candidatus Nealsoniibacteriota</taxon>
    </lineage>
</organism>